<protein>
    <recommendedName>
        <fullName evidence="1">catechol O-methyltransferase</fullName>
        <ecNumber evidence="1">2.1.1.6</ecNumber>
    </recommendedName>
</protein>
<evidence type="ECO:0000256" key="6">
    <source>
        <dbReference type="ARBA" id="ARBA00023453"/>
    </source>
</evidence>
<dbReference type="PROSITE" id="PS51682">
    <property type="entry name" value="SAM_OMT_I"/>
    <property type="match status" value="1"/>
</dbReference>
<keyword evidence="5" id="KW-0128">Catecholamine metabolism</keyword>
<evidence type="ECO:0000256" key="3">
    <source>
        <dbReference type="ARBA" id="ARBA00022679"/>
    </source>
</evidence>
<evidence type="ECO:0000256" key="5">
    <source>
        <dbReference type="ARBA" id="ARBA00022939"/>
    </source>
</evidence>
<dbReference type="SUPFAM" id="SSF53335">
    <property type="entry name" value="S-adenosyl-L-methionine-dependent methyltransferases"/>
    <property type="match status" value="1"/>
</dbReference>
<organism evidence="7 8">
    <name type="scientific">Wickerhamomyces ciferrii (strain ATCC 14091 / BCRC 22168 / CBS 111 / JCM 3599 / NBRC 0793 / NRRL Y-1031 F-60-10)</name>
    <name type="common">Yeast</name>
    <name type="synonym">Pichia ciferrii</name>
    <dbReference type="NCBI Taxonomy" id="1206466"/>
    <lineage>
        <taxon>Eukaryota</taxon>
        <taxon>Fungi</taxon>
        <taxon>Dikarya</taxon>
        <taxon>Ascomycota</taxon>
        <taxon>Saccharomycotina</taxon>
        <taxon>Saccharomycetes</taxon>
        <taxon>Phaffomycetales</taxon>
        <taxon>Wickerhamomycetaceae</taxon>
        <taxon>Wickerhamomyces</taxon>
    </lineage>
</organism>
<dbReference type="Pfam" id="PF01596">
    <property type="entry name" value="Methyltransf_3"/>
    <property type="match status" value="1"/>
</dbReference>
<dbReference type="eggNOG" id="KOG1663">
    <property type="taxonomic scope" value="Eukaryota"/>
</dbReference>
<keyword evidence="2 7" id="KW-0489">Methyltransferase</keyword>
<dbReference type="Proteomes" id="UP000009328">
    <property type="component" value="Unassembled WGS sequence"/>
</dbReference>
<comment type="similarity">
    <text evidence="6">Belongs to the class I-like SAM-binding methyltransferase superfamily. Cation-dependent O-methyltransferase family.</text>
</comment>
<dbReference type="STRING" id="1206466.K0KJB9"/>
<gene>
    <name evidence="7" type="ORF">BN7_1125</name>
</gene>
<reference evidence="7 8" key="1">
    <citation type="journal article" date="2012" name="Eukaryot. Cell">
        <title>Draft genome sequence of Wickerhamomyces ciferrii NRRL Y-1031 F-60-10.</title>
        <authorList>
            <person name="Schneider J."/>
            <person name="Andrea H."/>
            <person name="Blom J."/>
            <person name="Jaenicke S."/>
            <person name="Ruckert C."/>
            <person name="Schorsch C."/>
            <person name="Szczepanowski R."/>
            <person name="Farwick M."/>
            <person name="Goesmann A."/>
            <person name="Puhler A."/>
            <person name="Schaffer S."/>
            <person name="Tauch A."/>
            <person name="Kohler T."/>
            <person name="Brinkrolf K."/>
        </authorList>
    </citation>
    <scope>NUCLEOTIDE SEQUENCE [LARGE SCALE GENOMIC DNA]</scope>
    <source>
        <strain evidence="8">ATCC 14091 / BCRC 22168 / CBS 111 / JCM 3599 / NBRC 0793 / NRRL Y-1031 F-60-10</strain>
    </source>
</reference>
<dbReference type="GO" id="GO:0006584">
    <property type="term" value="P:catecholamine metabolic process"/>
    <property type="evidence" value="ECO:0007669"/>
    <property type="project" value="UniProtKB-KW"/>
</dbReference>
<dbReference type="HOGENOM" id="CLU_050461_0_0_1"/>
<dbReference type="EC" id="2.1.1.6" evidence="1"/>
<name>K0KJB9_WICCF</name>
<keyword evidence="4" id="KW-0949">S-adenosyl-L-methionine</keyword>
<evidence type="ECO:0000313" key="8">
    <source>
        <dbReference type="Proteomes" id="UP000009328"/>
    </source>
</evidence>
<dbReference type="PANTHER" id="PTHR43836:SF2">
    <property type="entry name" value="CATECHOL O-METHYLTRANSFERASE 1-RELATED"/>
    <property type="match status" value="1"/>
</dbReference>
<keyword evidence="3 7" id="KW-0808">Transferase</keyword>
<dbReference type="InterPro" id="IPR029063">
    <property type="entry name" value="SAM-dependent_MTases_sf"/>
</dbReference>
<keyword evidence="8" id="KW-1185">Reference proteome</keyword>
<proteinExistence type="inferred from homology"/>
<dbReference type="GO" id="GO:0008171">
    <property type="term" value="F:O-methyltransferase activity"/>
    <property type="evidence" value="ECO:0007669"/>
    <property type="project" value="InterPro"/>
</dbReference>
<evidence type="ECO:0000256" key="4">
    <source>
        <dbReference type="ARBA" id="ARBA00022691"/>
    </source>
</evidence>
<dbReference type="AlphaFoldDB" id="K0KJB9"/>
<evidence type="ECO:0000256" key="1">
    <source>
        <dbReference type="ARBA" id="ARBA00012880"/>
    </source>
</evidence>
<dbReference type="Gene3D" id="3.40.50.150">
    <property type="entry name" value="Vaccinia Virus protein VP39"/>
    <property type="match status" value="1"/>
</dbReference>
<sequence length="258" mass="28781">MSSIIDKILSEHDSGLSNEIGLFKKIRNQSDLQGNPQAILDAIDDYGTSHRIINIGAHKGKLLTDHIKETEPEVIVEFGTHTGYSSILMAKQLDEIGSSTSKIYTFEANETMYELSKEIVKLSGLQHRIVQVLGKAGDKLDTLSSNFGVDRINLLFIDHWKFSYLPDLRVAETLGYITKGSTLFADNIIYPGAPEYTKYVKAPPIYKNEYNTNNINPNGRNYVGKWNLLYESETVESTNGVGRKDAVEITKCVGILDS</sequence>
<dbReference type="InterPro" id="IPR002935">
    <property type="entry name" value="SAM_O-MeTrfase"/>
</dbReference>
<evidence type="ECO:0000313" key="7">
    <source>
        <dbReference type="EMBL" id="CCH41584.1"/>
    </source>
</evidence>
<dbReference type="EMBL" id="CAIF01000025">
    <property type="protein sequence ID" value="CCH41584.1"/>
    <property type="molecule type" value="Genomic_DNA"/>
</dbReference>
<accession>K0KJB9</accession>
<dbReference type="GO" id="GO:0032259">
    <property type="term" value="P:methylation"/>
    <property type="evidence" value="ECO:0007669"/>
    <property type="project" value="UniProtKB-KW"/>
</dbReference>
<comment type="caution">
    <text evidence="7">The sequence shown here is derived from an EMBL/GenBank/DDBJ whole genome shotgun (WGS) entry which is preliminary data.</text>
</comment>
<dbReference type="PANTHER" id="PTHR43836">
    <property type="entry name" value="CATECHOL O-METHYLTRANSFERASE 1-RELATED"/>
    <property type="match status" value="1"/>
</dbReference>
<dbReference type="InParanoid" id="K0KJB9"/>
<evidence type="ECO:0000256" key="2">
    <source>
        <dbReference type="ARBA" id="ARBA00022603"/>
    </source>
</evidence>